<gene>
    <name evidence="1" type="ORF">QFC19_008639</name>
</gene>
<name>A0ACC2V132_9TREE</name>
<accession>A0ACC2V132</accession>
<dbReference type="EMBL" id="JASBWR010000132">
    <property type="protein sequence ID" value="KAJ9092714.1"/>
    <property type="molecule type" value="Genomic_DNA"/>
</dbReference>
<organism evidence="1 2">
    <name type="scientific">Naganishia cerealis</name>
    <dbReference type="NCBI Taxonomy" id="610337"/>
    <lineage>
        <taxon>Eukaryota</taxon>
        <taxon>Fungi</taxon>
        <taxon>Dikarya</taxon>
        <taxon>Basidiomycota</taxon>
        <taxon>Agaricomycotina</taxon>
        <taxon>Tremellomycetes</taxon>
        <taxon>Filobasidiales</taxon>
        <taxon>Filobasidiaceae</taxon>
        <taxon>Naganishia</taxon>
    </lineage>
</organism>
<protein>
    <submittedName>
        <fullName evidence="1">Uncharacterized protein</fullName>
    </submittedName>
</protein>
<proteinExistence type="predicted"/>
<reference evidence="1" key="1">
    <citation type="submission" date="2023-04" db="EMBL/GenBank/DDBJ databases">
        <title>Draft Genome sequencing of Naganishia species isolated from polar environments using Oxford Nanopore Technology.</title>
        <authorList>
            <person name="Leo P."/>
            <person name="Venkateswaran K."/>
        </authorList>
    </citation>
    <scope>NUCLEOTIDE SEQUENCE</scope>
    <source>
        <strain evidence="1">MNA-CCFEE 5261</strain>
    </source>
</reference>
<sequence length="255" mass="28893">MSAPKLAKGPADFKLLTAGTPNGYKASILLEELVAAYPGFTYDFEGISFKSNEQKEEWFLQVNPNGRIPAAIVYPKEQGGKEHYVFESASISLWLIDHIDTAHKLSFEDEYEKSEALSWLFFMHGGLGPMQGYREETKRLYSVLEDRLAGRREDPATSEDGKTHGREREYVVGKGKGKYSFVDVNIYPWVRTHAWAGVESLAEYPNLSKWLDRVAARPAVKRGLDIPEKNTYNPAMTEEEQTKKAEAAKQWIHGK</sequence>
<evidence type="ECO:0000313" key="1">
    <source>
        <dbReference type="EMBL" id="KAJ9092714.1"/>
    </source>
</evidence>
<dbReference type="Proteomes" id="UP001241377">
    <property type="component" value="Unassembled WGS sequence"/>
</dbReference>
<comment type="caution">
    <text evidence="1">The sequence shown here is derived from an EMBL/GenBank/DDBJ whole genome shotgun (WGS) entry which is preliminary data.</text>
</comment>
<keyword evidence="2" id="KW-1185">Reference proteome</keyword>
<evidence type="ECO:0000313" key="2">
    <source>
        <dbReference type="Proteomes" id="UP001241377"/>
    </source>
</evidence>